<reference evidence="3 4" key="1">
    <citation type="submission" date="2013-05" db="EMBL/GenBank/DDBJ databases">
        <title>The Genome Sequence of Actinobaculum schaalii FB123-CNA2.</title>
        <authorList>
            <consortium name="The Broad Institute Genomics Platform"/>
            <person name="Earl A."/>
            <person name="Ward D."/>
            <person name="Feldgarden M."/>
            <person name="Gevers D."/>
            <person name="Saerens B."/>
            <person name="Vaneechoutte M."/>
            <person name="Walker B."/>
            <person name="Young S."/>
            <person name="Zeng Q."/>
            <person name="Gargeya S."/>
            <person name="Fitzgerald M."/>
            <person name="Haas B."/>
            <person name="Abouelleil A."/>
            <person name="Allen A.W."/>
            <person name="Alvarado L."/>
            <person name="Arachchi H.M."/>
            <person name="Berlin A.M."/>
            <person name="Chapman S.B."/>
            <person name="Gainer-Dewar J."/>
            <person name="Goldberg J."/>
            <person name="Griggs A."/>
            <person name="Gujja S."/>
            <person name="Hansen M."/>
            <person name="Howarth C."/>
            <person name="Imamovic A."/>
            <person name="Ireland A."/>
            <person name="Larimer J."/>
            <person name="McCowan C."/>
            <person name="Murphy C."/>
            <person name="Pearson M."/>
            <person name="Poon T.W."/>
            <person name="Priest M."/>
            <person name="Roberts A."/>
            <person name="Saif S."/>
            <person name="Shea T."/>
            <person name="Sisk P."/>
            <person name="Sykes S."/>
            <person name="Wortman J."/>
            <person name="Nusbaum C."/>
            <person name="Birren B."/>
        </authorList>
    </citation>
    <scope>NUCLEOTIDE SEQUENCE [LARGE SCALE GENOMIC DNA]</scope>
    <source>
        <strain evidence="3 4">FB123-CNA-2</strain>
    </source>
</reference>
<dbReference type="PANTHER" id="PTHR33713:SF6">
    <property type="entry name" value="ANTITOXIN YEFM"/>
    <property type="match status" value="1"/>
</dbReference>
<evidence type="ECO:0000313" key="4">
    <source>
        <dbReference type="Proteomes" id="UP000014393"/>
    </source>
</evidence>
<keyword evidence="4" id="KW-1185">Reference proteome</keyword>
<dbReference type="EMBL" id="AGWM01000004">
    <property type="protein sequence ID" value="EPD27907.1"/>
    <property type="molecule type" value="Genomic_DNA"/>
</dbReference>
<proteinExistence type="inferred from homology"/>
<dbReference type="InterPro" id="IPR036165">
    <property type="entry name" value="YefM-like_sf"/>
</dbReference>
<dbReference type="SUPFAM" id="SSF143120">
    <property type="entry name" value="YefM-like"/>
    <property type="match status" value="1"/>
</dbReference>
<dbReference type="Gene3D" id="6.10.250.330">
    <property type="match status" value="1"/>
</dbReference>
<gene>
    <name evidence="3" type="ORF">HMPREF9237_00468</name>
</gene>
<dbReference type="HOGENOM" id="CLU_155837_1_0_11"/>
<dbReference type="Gene3D" id="3.40.1620.10">
    <property type="entry name" value="YefM-like domain"/>
    <property type="match status" value="1"/>
</dbReference>
<dbReference type="PANTHER" id="PTHR33713">
    <property type="entry name" value="ANTITOXIN YAFN-RELATED"/>
    <property type="match status" value="1"/>
</dbReference>
<evidence type="ECO:0000256" key="2">
    <source>
        <dbReference type="RuleBase" id="RU362080"/>
    </source>
</evidence>
<sequence>MKTMTSSESLKNYANVLQSVVDDCEPVIITRNGQEPAVILSLDEYTSLRETVYLMRSPRNARRLLDAMERIEAGGGSEHPLSEVAE</sequence>
<evidence type="ECO:0000313" key="3">
    <source>
        <dbReference type="EMBL" id="EPD27907.1"/>
    </source>
</evidence>
<accession>S2W5J9</accession>
<dbReference type="NCBIfam" id="TIGR01552">
    <property type="entry name" value="phd_fam"/>
    <property type="match status" value="1"/>
</dbReference>
<comment type="caution">
    <text evidence="3">The sequence shown here is derived from an EMBL/GenBank/DDBJ whole genome shotgun (WGS) entry which is preliminary data.</text>
</comment>
<dbReference type="InterPro" id="IPR051405">
    <property type="entry name" value="phD/YefM_antitoxin"/>
</dbReference>
<protein>
    <recommendedName>
        <fullName evidence="2">Antitoxin</fullName>
    </recommendedName>
</protein>
<evidence type="ECO:0000256" key="1">
    <source>
        <dbReference type="ARBA" id="ARBA00009981"/>
    </source>
</evidence>
<dbReference type="Pfam" id="PF02604">
    <property type="entry name" value="PhdYeFM_antitox"/>
    <property type="match status" value="1"/>
</dbReference>
<name>S2W5J9_9ACTO</name>
<comment type="similarity">
    <text evidence="1 2">Belongs to the phD/YefM antitoxin family.</text>
</comment>
<dbReference type="PATRIC" id="fig|883067.3.peg.469"/>
<dbReference type="InterPro" id="IPR006442">
    <property type="entry name" value="Antitoxin_Phd/YefM"/>
</dbReference>
<comment type="function">
    <text evidence="2">Antitoxin component of a type II toxin-antitoxin (TA) system.</text>
</comment>
<dbReference type="AlphaFoldDB" id="S2W5J9"/>
<dbReference type="Proteomes" id="UP000014393">
    <property type="component" value="Unassembled WGS sequence"/>
</dbReference>
<organism evidence="3 4">
    <name type="scientific">Actinotignum schaalii FB123-CNA-2</name>
    <dbReference type="NCBI Taxonomy" id="883067"/>
    <lineage>
        <taxon>Bacteria</taxon>
        <taxon>Bacillati</taxon>
        <taxon>Actinomycetota</taxon>
        <taxon>Actinomycetes</taxon>
        <taxon>Actinomycetales</taxon>
        <taxon>Actinomycetaceae</taxon>
        <taxon>Actinotignum</taxon>
    </lineage>
</organism>
<dbReference type="OrthoDB" id="9802003at2"/>
<dbReference type="eggNOG" id="COG2161">
    <property type="taxonomic scope" value="Bacteria"/>
</dbReference>